<name>A0A255GFZ9_9ACTN</name>
<gene>
    <name evidence="1" type="ORF">CGZ94_09390</name>
</gene>
<proteinExistence type="predicted"/>
<sequence length="69" mass="7665">MVLAGLALLRSALICWAWAFCSFLRSPRDSVRSPRRACRAARPRYCASWAFGLFARFSSASEIFGTTSS</sequence>
<dbReference type="Proteomes" id="UP000215896">
    <property type="component" value="Unassembled WGS sequence"/>
</dbReference>
<reference evidence="1 2" key="1">
    <citation type="submission" date="2017-07" db="EMBL/GenBank/DDBJ databases">
        <title>Draft whole genome sequences of clinical Proprionibacteriaceae strains.</title>
        <authorList>
            <person name="Bernier A.-M."/>
            <person name="Bernard K."/>
            <person name="Domingo M.-C."/>
        </authorList>
    </citation>
    <scope>NUCLEOTIDE SEQUENCE [LARGE SCALE GENOMIC DNA]</scope>
    <source>
        <strain evidence="1 2">NML 030167</strain>
    </source>
</reference>
<organism evidence="1 2">
    <name type="scientific">Enemella evansiae</name>
    <dbReference type="NCBI Taxonomy" id="2016499"/>
    <lineage>
        <taxon>Bacteria</taxon>
        <taxon>Bacillati</taxon>
        <taxon>Actinomycetota</taxon>
        <taxon>Actinomycetes</taxon>
        <taxon>Propionibacteriales</taxon>
        <taxon>Propionibacteriaceae</taxon>
        <taxon>Enemella</taxon>
    </lineage>
</organism>
<dbReference type="EMBL" id="NMVO01000012">
    <property type="protein sequence ID" value="OYO14759.1"/>
    <property type="molecule type" value="Genomic_DNA"/>
</dbReference>
<dbReference type="AlphaFoldDB" id="A0A255GFZ9"/>
<accession>A0A255GFZ9</accession>
<evidence type="ECO:0000313" key="1">
    <source>
        <dbReference type="EMBL" id="OYO14759.1"/>
    </source>
</evidence>
<comment type="caution">
    <text evidence="1">The sequence shown here is derived from an EMBL/GenBank/DDBJ whole genome shotgun (WGS) entry which is preliminary data.</text>
</comment>
<keyword evidence="2" id="KW-1185">Reference proteome</keyword>
<evidence type="ECO:0000313" key="2">
    <source>
        <dbReference type="Proteomes" id="UP000215896"/>
    </source>
</evidence>
<protein>
    <submittedName>
        <fullName evidence="1">Uncharacterized protein</fullName>
    </submittedName>
</protein>